<dbReference type="STRING" id="324925.Ppha_1987"/>
<dbReference type="KEGG" id="pph:Ppha_1987"/>
<evidence type="ECO:0000313" key="5">
    <source>
        <dbReference type="Proteomes" id="UP000002724"/>
    </source>
</evidence>
<sequence>MKNAVHLLASKKGRWKSCFPGFRPGFLGEEFLDTDCLLKLDYGNLVLRRQTHLFLGCGVLASTALLLFFWLVIINWDFIASGQGVSGRAVPGDTYETLTTMIAFTAPPSAPESGKARAVTLPAAPFTVGKIVKVRQEEVIAAQPAATQSELKELNRNEEAQGAQSTSGSGIGSGIGSGKGGESSALEGFGEDGTIFGRCEVMPAFLEQKKPRYPEAARIAGITARLLVKVLIGADGSPLKAMIIKRIPEECNAFDAVTLQSVLESTYTPAVQNGRAVKVWCMIPVSFRIDES</sequence>
<keyword evidence="5" id="KW-1185">Reference proteome</keyword>
<protein>
    <submittedName>
        <fullName evidence="4">TonB family protein</fullName>
    </submittedName>
</protein>
<dbReference type="SUPFAM" id="SSF74653">
    <property type="entry name" value="TolA/TonB C-terminal domain"/>
    <property type="match status" value="1"/>
</dbReference>
<dbReference type="RefSeq" id="WP_012508679.1">
    <property type="nucleotide sequence ID" value="NC_011060.1"/>
</dbReference>
<feature type="transmembrane region" description="Helical" evidence="2">
    <location>
        <begin position="53"/>
        <end position="73"/>
    </location>
</feature>
<gene>
    <name evidence="4" type="ordered locus">Ppha_1987</name>
</gene>
<evidence type="ECO:0000256" key="2">
    <source>
        <dbReference type="SAM" id="Phobius"/>
    </source>
</evidence>
<dbReference type="HOGENOM" id="CLU_092789_0_0_10"/>
<dbReference type="GO" id="GO:0055085">
    <property type="term" value="P:transmembrane transport"/>
    <property type="evidence" value="ECO:0007669"/>
    <property type="project" value="InterPro"/>
</dbReference>
<reference evidence="4 5" key="1">
    <citation type="submission" date="2008-06" db="EMBL/GenBank/DDBJ databases">
        <title>Complete sequence of Pelodictyon phaeoclathratiforme BU-1.</title>
        <authorList>
            <consortium name="US DOE Joint Genome Institute"/>
            <person name="Lucas S."/>
            <person name="Copeland A."/>
            <person name="Lapidus A."/>
            <person name="Glavina del Rio T."/>
            <person name="Dalin E."/>
            <person name="Tice H."/>
            <person name="Bruce D."/>
            <person name="Goodwin L."/>
            <person name="Pitluck S."/>
            <person name="Schmutz J."/>
            <person name="Larimer F."/>
            <person name="Land M."/>
            <person name="Hauser L."/>
            <person name="Kyrpides N."/>
            <person name="Mikhailova N."/>
            <person name="Liu Z."/>
            <person name="Li T."/>
            <person name="Zhao F."/>
            <person name="Overmann J."/>
            <person name="Bryant D.A."/>
            <person name="Richardson P."/>
        </authorList>
    </citation>
    <scope>NUCLEOTIDE SEQUENCE [LARGE SCALE GENOMIC DNA]</scope>
    <source>
        <strain evidence="5">DSM 5477 / BU-1</strain>
    </source>
</reference>
<name>B4SCJ4_PELPB</name>
<dbReference type="EMBL" id="CP001110">
    <property type="protein sequence ID" value="ACF44199.1"/>
    <property type="molecule type" value="Genomic_DNA"/>
</dbReference>
<dbReference type="Pfam" id="PF03544">
    <property type="entry name" value="TonB_C"/>
    <property type="match status" value="1"/>
</dbReference>
<dbReference type="AlphaFoldDB" id="B4SCJ4"/>
<keyword evidence="2" id="KW-0472">Membrane</keyword>
<dbReference type="Proteomes" id="UP000002724">
    <property type="component" value="Chromosome"/>
</dbReference>
<proteinExistence type="predicted"/>
<dbReference type="PROSITE" id="PS52015">
    <property type="entry name" value="TONB_CTD"/>
    <property type="match status" value="1"/>
</dbReference>
<dbReference type="PANTHER" id="PTHR33446">
    <property type="entry name" value="PROTEIN TONB-RELATED"/>
    <property type="match status" value="1"/>
</dbReference>
<keyword evidence="2" id="KW-1133">Transmembrane helix</keyword>
<accession>B4SCJ4</accession>
<evidence type="ECO:0000313" key="4">
    <source>
        <dbReference type="EMBL" id="ACF44199.1"/>
    </source>
</evidence>
<feature type="region of interest" description="Disordered" evidence="1">
    <location>
        <begin position="154"/>
        <end position="184"/>
    </location>
</feature>
<dbReference type="eggNOG" id="COG0810">
    <property type="taxonomic scope" value="Bacteria"/>
</dbReference>
<feature type="compositionally biased region" description="Gly residues" evidence="1">
    <location>
        <begin position="169"/>
        <end position="181"/>
    </location>
</feature>
<evidence type="ECO:0000259" key="3">
    <source>
        <dbReference type="PROSITE" id="PS52015"/>
    </source>
</evidence>
<dbReference type="Gene3D" id="3.30.1150.10">
    <property type="match status" value="1"/>
</dbReference>
<dbReference type="GO" id="GO:0031992">
    <property type="term" value="F:energy transducer activity"/>
    <property type="evidence" value="ECO:0007669"/>
    <property type="project" value="TreeGrafter"/>
</dbReference>
<dbReference type="PANTHER" id="PTHR33446:SF2">
    <property type="entry name" value="PROTEIN TONB"/>
    <property type="match status" value="1"/>
</dbReference>
<organism evidence="4 5">
    <name type="scientific">Pelodictyon phaeoclathratiforme (strain DSM 5477 / BU-1)</name>
    <dbReference type="NCBI Taxonomy" id="324925"/>
    <lineage>
        <taxon>Bacteria</taxon>
        <taxon>Pseudomonadati</taxon>
        <taxon>Chlorobiota</taxon>
        <taxon>Chlorobiia</taxon>
        <taxon>Chlorobiales</taxon>
        <taxon>Chlorobiaceae</taxon>
        <taxon>Chlorobium/Pelodictyon group</taxon>
        <taxon>Pelodictyon</taxon>
    </lineage>
</organism>
<dbReference type="GO" id="GO:0098797">
    <property type="term" value="C:plasma membrane protein complex"/>
    <property type="evidence" value="ECO:0007669"/>
    <property type="project" value="TreeGrafter"/>
</dbReference>
<evidence type="ECO:0000256" key="1">
    <source>
        <dbReference type="SAM" id="MobiDB-lite"/>
    </source>
</evidence>
<dbReference type="InterPro" id="IPR051045">
    <property type="entry name" value="TonB-dependent_transducer"/>
</dbReference>
<feature type="domain" description="TonB C-terminal" evidence="3">
    <location>
        <begin position="198"/>
        <end position="292"/>
    </location>
</feature>
<dbReference type="InterPro" id="IPR037682">
    <property type="entry name" value="TonB_C"/>
</dbReference>
<keyword evidence="2" id="KW-0812">Transmembrane</keyword>